<keyword evidence="4 8" id="KW-0378">Hydrolase</keyword>
<name>A0ABZ2Y911_9FIRM</name>
<evidence type="ECO:0000256" key="5">
    <source>
        <dbReference type="ARBA" id="ARBA00023004"/>
    </source>
</evidence>
<evidence type="ECO:0000313" key="8">
    <source>
        <dbReference type="EMBL" id="WZL70478.1"/>
    </source>
</evidence>
<dbReference type="CDD" id="cd00077">
    <property type="entry name" value="HDc"/>
    <property type="match status" value="1"/>
</dbReference>
<dbReference type="SMART" id="SM00471">
    <property type="entry name" value="HDc"/>
    <property type="match status" value="1"/>
</dbReference>
<dbReference type="InterPro" id="IPR051094">
    <property type="entry name" value="Diverse_Catalytic_Enzymes"/>
</dbReference>
<evidence type="ECO:0000256" key="1">
    <source>
        <dbReference type="ARBA" id="ARBA00012506"/>
    </source>
</evidence>
<dbReference type="EMBL" id="CP121687">
    <property type="protein sequence ID" value="WZL70478.1"/>
    <property type="molecule type" value="Genomic_DNA"/>
</dbReference>
<reference evidence="8 9" key="1">
    <citation type="submission" date="2023-03" db="EMBL/GenBank/DDBJ databases">
        <title>Novel Species.</title>
        <authorList>
            <person name="Ma S."/>
        </authorList>
    </citation>
    <scope>NUCLEOTIDE SEQUENCE [LARGE SCALE GENOMIC DNA]</scope>
    <source>
        <strain evidence="8 9">LIND6LT2</strain>
    </source>
</reference>
<dbReference type="SUPFAM" id="SSF109604">
    <property type="entry name" value="HD-domain/PDEase-like"/>
    <property type="match status" value="1"/>
</dbReference>
<dbReference type="InterPro" id="IPR005249">
    <property type="entry name" value="YqeK"/>
</dbReference>
<keyword evidence="3" id="KW-0547">Nucleotide-binding</keyword>
<keyword evidence="2" id="KW-0479">Metal-binding</keyword>
<sequence length="191" mass="22002">MLKFSEMQEKLQSALSPGRFNHTLGVLETAIQLGHIYNIDEEKVKVSALLHDCAKDIPNTLKLRLCKEFHIPMDEVLLEDIELSHSFLGAEIAKREYGVKDEEILNAIKYHTTGRADMSVLEKVIYLADYIEPNRTPFKGLEEVRRYVTNDLDKAMEIALRNTIEYLAKNDRTIHPLTKEALEFINSKKED</sequence>
<gene>
    <name evidence="8" type="primary">yqeK</name>
    <name evidence="8" type="ORF">QBE51_02790</name>
</gene>
<dbReference type="NCBIfam" id="TIGR00277">
    <property type="entry name" value="HDIG"/>
    <property type="match status" value="1"/>
</dbReference>
<dbReference type="GO" id="GO:0008803">
    <property type="term" value="F:bis(5'-nucleosyl)-tetraphosphatase (symmetrical) activity"/>
    <property type="evidence" value="ECO:0007669"/>
    <property type="project" value="UniProtKB-EC"/>
</dbReference>
<dbReference type="PROSITE" id="PS51831">
    <property type="entry name" value="HD"/>
    <property type="match status" value="1"/>
</dbReference>
<dbReference type="Proteomes" id="UP001486565">
    <property type="component" value="Chromosome"/>
</dbReference>
<evidence type="ECO:0000259" key="7">
    <source>
        <dbReference type="PROSITE" id="PS51831"/>
    </source>
</evidence>
<evidence type="ECO:0000313" key="9">
    <source>
        <dbReference type="Proteomes" id="UP001486565"/>
    </source>
</evidence>
<proteinExistence type="predicted"/>
<dbReference type="InterPro" id="IPR006674">
    <property type="entry name" value="HD_domain"/>
</dbReference>
<dbReference type="NCBIfam" id="TIGR00488">
    <property type="entry name" value="bis(5'-nucleosyl)-tetraphosphatase (symmetrical) YqeK"/>
    <property type="match status" value="1"/>
</dbReference>
<protein>
    <recommendedName>
        <fullName evidence="1">bis(5'-nucleosyl)-tetraphosphatase (symmetrical)</fullName>
        <ecNumber evidence="1">3.6.1.41</ecNumber>
    </recommendedName>
</protein>
<dbReference type="RefSeq" id="WP_341877442.1">
    <property type="nucleotide sequence ID" value="NZ_CP121687.1"/>
</dbReference>
<dbReference type="InterPro" id="IPR006675">
    <property type="entry name" value="HDIG_dom"/>
</dbReference>
<evidence type="ECO:0000256" key="3">
    <source>
        <dbReference type="ARBA" id="ARBA00022741"/>
    </source>
</evidence>
<evidence type="ECO:0000256" key="2">
    <source>
        <dbReference type="ARBA" id="ARBA00022723"/>
    </source>
</evidence>
<dbReference type="PANTHER" id="PTHR35795:SF1">
    <property type="entry name" value="BIS(5'-NUCLEOSYL)-TETRAPHOSPHATASE, SYMMETRICAL"/>
    <property type="match status" value="1"/>
</dbReference>
<keyword evidence="5" id="KW-0408">Iron</keyword>
<dbReference type="Pfam" id="PF01966">
    <property type="entry name" value="HD"/>
    <property type="match status" value="1"/>
</dbReference>
<organism evidence="8 9">
    <name type="scientific">Defluviitalea saccharophila</name>
    <dbReference type="NCBI Taxonomy" id="879970"/>
    <lineage>
        <taxon>Bacteria</taxon>
        <taxon>Bacillati</taxon>
        <taxon>Bacillota</taxon>
        <taxon>Clostridia</taxon>
        <taxon>Lachnospirales</taxon>
        <taxon>Defluviitaleaceae</taxon>
        <taxon>Defluviitalea</taxon>
    </lineage>
</organism>
<keyword evidence="9" id="KW-1185">Reference proteome</keyword>
<dbReference type="Gene3D" id="1.10.3210.10">
    <property type="entry name" value="Hypothetical protein af1432"/>
    <property type="match status" value="1"/>
</dbReference>
<dbReference type="PANTHER" id="PTHR35795">
    <property type="entry name" value="SLR1885 PROTEIN"/>
    <property type="match status" value="1"/>
</dbReference>
<accession>A0ABZ2Y911</accession>
<evidence type="ECO:0000256" key="4">
    <source>
        <dbReference type="ARBA" id="ARBA00022801"/>
    </source>
</evidence>
<comment type="catalytic activity">
    <reaction evidence="6">
        <text>P(1),P(4)-bis(5'-adenosyl) tetraphosphate + H2O = 2 ADP + 2 H(+)</text>
        <dbReference type="Rhea" id="RHEA:24252"/>
        <dbReference type="ChEBI" id="CHEBI:15377"/>
        <dbReference type="ChEBI" id="CHEBI:15378"/>
        <dbReference type="ChEBI" id="CHEBI:58141"/>
        <dbReference type="ChEBI" id="CHEBI:456216"/>
        <dbReference type="EC" id="3.6.1.41"/>
    </reaction>
</comment>
<dbReference type="InterPro" id="IPR003607">
    <property type="entry name" value="HD/PDEase_dom"/>
</dbReference>
<feature type="domain" description="HD" evidence="7">
    <location>
        <begin position="19"/>
        <end position="134"/>
    </location>
</feature>
<dbReference type="EC" id="3.6.1.41" evidence="1"/>
<evidence type="ECO:0000256" key="6">
    <source>
        <dbReference type="ARBA" id="ARBA00049417"/>
    </source>
</evidence>